<dbReference type="HAMAP" id="MF_01521">
    <property type="entry name" value="MntP_pump"/>
    <property type="match status" value="1"/>
</dbReference>
<keyword evidence="3 8" id="KW-0812">Transmembrane</keyword>
<keyword evidence="7 8" id="KW-0464">Manganese</keyword>
<protein>
    <recommendedName>
        <fullName evidence="8">Putative manganese efflux pump MntP</fullName>
    </recommendedName>
</protein>
<comment type="function">
    <text evidence="8">Probably functions as a manganese efflux pump.</text>
</comment>
<feature type="transmembrane region" description="Helical" evidence="8">
    <location>
        <begin position="150"/>
        <end position="171"/>
    </location>
</feature>
<comment type="similarity">
    <text evidence="8">Belongs to the MntP (TC 9.B.29) family.</text>
</comment>
<evidence type="ECO:0000313" key="10">
    <source>
        <dbReference type="Proteomes" id="UP000664554"/>
    </source>
</evidence>
<reference evidence="9 10" key="1">
    <citation type="submission" date="2021-03" db="EMBL/GenBank/DDBJ databases">
        <authorList>
            <person name="Shang D.-D."/>
            <person name="Du Z.-J."/>
            <person name="Chen G.-J."/>
        </authorList>
    </citation>
    <scope>NUCLEOTIDE SEQUENCE [LARGE SCALE GENOMIC DNA]</scope>
    <source>
        <strain evidence="9 10">F1192</strain>
    </source>
</reference>
<dbReference type="RefSeq" id="WP_207991134.1">
    <property type="nucleotide sequence ID" value="NZ_JAGBKM010000011.1"/>
</dbReference>
<evidence type="ECO:0000313" key="9">
    <source>
        <dbReference type="EMBL" id="MBO1531002.1"/>
    </source>
</evidence>
<evidence type="ECO:0000256" key="3">
    <source>
        <dbReference type="ARBA" id="ARBA00022692"/>
    </source>
</evidence>
<dbReference type="InterPro" id="IPR003810">
    <property type="entry name" value="Mntp/YtaF"/>
</dbReference>
<dbReference type="EMBL" id="JAGBKM010000011">
    <property type="protein sequence ID" value="MBO1531002.1"/>
    <property type="molecule type" value="Genomic_DNA"/>
</dbReference>
<feature type="transmembrane region" description="Helical" evidence="8">
    <location>
        <begin position="183"/>
        <end position="201"/>
    </location>
</feature>
<dbReference type="InterPro" id="IPR022929">
    <property type="entry name" value="Put_MntP"/>
</dbReference>
<keyword evidence="4 8" id="KW-1133">Transmembrane helix</keyword>
<feature type="transmembrane region" description="Helical" evidence="8">
    <location>
        <begin position="33"/>
        <end position="51"/>
    </location>
</feature>
<feature type="transmembrane region" description="Helical" evidence="8">
    <location>
        <begin position="6"/>
        <end position="24"/>
    </location>
</feature>
<keyword evidence="1 8" id="KW-0813">Transport</keyword>
<organism evidence="9 10">
    <name type="scientific">Psychrobacter coccoides</name>
    <dbReference type="NCBI Taxonomy" id="2818440"/>
    <lineage>
        <taxon>Bacteria</taxon>
        <taxon>Pseudomonadati</taxon>
        <taxon>Pseudomonadota</taxon>
        <taxon>Gammaproteobacteria</taxon>
        <taxon>Moraxellales</taxon>
        <taxon>Moraxellaceae</taxon>
        <taxon>Psychrobacter</taxon>
    </lineage>
</organism>
<evidence type="ECO:0000256" key="6">
    <source>
        <dbReference type="ARBA" id="ARBA00023136"/>
    </source>
</evidence>
<evidence type="ECO:0000256" key="2">
    <source>
        <dbReference type="ARBA" id="ARBA00022475"/>
    </source>
</evidence>
<keyword evidence="6 8" id="KW-0472">Membrane</keyword>
<name>A0ABS3NNK7_9GAMM</name>
<evidence type="ECO:0000256" key="4">
    <source>
        <dbReference type="ARBA" id="ARBA00022989"/>
    </source>
</evidence>
<accession>A0ABS3NNK7</accession>
<dbReference type="Pfam" id="PF02659">
    <property type="entry name" value="Mntp"/>
    <property type="match status" value="1"/>
</dbReference>
<evidence type="ECO:0000256" key="8">
    <source>
        <dbReference type="HAMAP-Rule" id="MF_01521"/>
    </source>
</evidence>
<keyword evidence="10" id="KW-1185">Reference proteome</keyword>
<feature type="transmembrane region" description="Helical" evidence="8">
    <location>
        <begin position="57"/>
        <end position="82"/>
    </location>
</feature>
<proteinExistence type="inferred from homology"/>
<sequence length="202" mass="21351">MIEVGLLAIALAMDAFAVAIGLGAKSQKQGKQYLLRLAIYAALYFGIAQGVMPLIGYLLGAALLSWLAAAAPWIGGIILVGLGGKMLYEVFDVDWEDAVDSTLHLKSDTDDAVAVINNSINHRTMFTLAIATSIDAMAAGFTLNLLALNAWLACLIIAIITAGFSFFGVYLGKKSGTYLEDKAEALGGLVLIIIGLKVMFFS</sequence>
<evidence type="ECO:0000256" key="1">
    <source>
        <dbReference type="ARBA" id="ARBA00022448"/>
    </source>
</evidence>
<keyword evidence="5 8" id="KW-0406">Ion transport</keyword>
<comment type="subcellular location">
    <subcellularLocation>
        <location evidence="8">Cell membrane</location>
        <topology evidence="8">Multi-pass membrane protein</topology>
    </subcellularLocation>
</comment>
<evidence type="ECO:0000256" key="5">
    <source>
        <dbReference type="ARBA" id="ARBA00023065"/>
    </source>
</evidence>
<dbReference type="PANTHER" id="PTHR35529:SF1">
    <property type="entry name" value="MANGANESE EFFLUX PUMP MNTP-RELATED"/>
    <property type="match status" value="1"/>
</dbReference>
<keyword evidence="2 8" id="KW-1003">Cell membrane</keyword>
<dbReference type="PANTHER" id="PTHR35529">
    <property type="entry name" value="MANGANESE EFFLUX PUMP MNTP-RELATED"/>
    <property type="match status" value="1"/>
</dbReference>
<comment type="caution">
    <text evidence="9">The sequence shown here is derived from an EMBL/GenBank/DDBJ whole genome shotgun (WGS) entry which is preliminary data.</text>
</comment>
<gene>
    <name evidence="8" type="primary">mntP</name>
    <name evidence="9" type="ORF">J3492_07210</name>
</gene>
<evidence type="ECO:0000256" key="7">
    <source>
        <dbReference type="ARBA" id="ARBA00023211"/>
    </source>
</evidence>
<dbReference type="Proteomes" id="UP000664554">
    <property type="component" value="Unassembled WGS sequence"/>
</dbReference>